<organism evidence="2 3">
    <name type="scientific">Staphylococcus lutrae</name>
    <dbReference type="NCBI Taxonomy" id="155085"/>
    <lineage>
        <taxon>Bacteria</taxon>
        <taxon>Bacillati</taxon>
        <taxon>Bacillota</taxon>
        <taxon>Bacilli</taxon>
        <taxon>Bacillales</taxon>
        <taxon>Staphylococcaceae</taxon>
        <taxon>Staphylococcus</taxon>
    </lineage>
</organism>
<dbReference type="Proteomes" id="UP000242864">
    <property type="component" value="Chromosome"/>
</dbReference>
<dbReference type="Gene3D" id="1.20.1050.10">
    <property type="match status" value="1"/>
</dbReference>
<dbReference type="SUPFAM" id="SSF52833">
    <property type="entry name" value="Thioredoxin-like"/>
    <property type="match status" value="1"/>
</dbReference>
<dbReference type="EMBL" id="CP020773">
    <property type="protein sequence ID" value="ARJ50780.1"/>
    <property type="molecule type" value="Genomic_DNA"/>
</dbReference>
<evidence type="ECO:0000313" key="2">
    <source>
        <dbReference type="EMBL" id="ARJ50780.1"/>
    </source>
</evidence>
<feature type="domain" description="Glutathione S-transferase C-terminal" evidence="1">
    <location>
        <begin position="176"/>
        <end position="246"/>
    </location>
</feature>
<evidence type="ECO:0000259" key="1">
    <source>
        <dbReference type="Pfam" id="PF14497"/>
    </source>
</evidence>
<sequence length="350" mass="40718">MNKMIKLYGGDKQFSSWSMRAYILLEESKLDYDYKMIGLDWPVKYHENGDIEIITGDNDYEIPKEPASGCGCQLTQILKNDSTGLIKNSFSKFLPRVPILIDTTNNIVISDILVMEQYLRDFHNINLLSDNKTLQYEILTFCSHIHADLLPLMSEMSFSNSFRSPNKSDIGEVGITQLNETLSLLNNILNKYEKSFLFDDNLTFADIMFAPIAKQIDGWNIEIRNSKIREYINVLLNHYSIKKYISEAKQFYDNIDNSIVDSPKWIVSHYRYHTDLKMLNNPKYDVYHILDNSTAELFYSLAVKDHSKTDIINFVSTKFNVDKDTIKQDVEDFFKLLHPNSLYKDKLKDA</sequence>
<dbReference type="CDD" id="cd00299">
    <property type="entry name" value="GST_C_family"/>
    <property type="match status" value="1"/>
</dbReference>
<dbReference type="PANTHER" id="PTHR44051">
    <property type="entry name" value="GLUTATHIONE S-TRANSFERASE-RELATED"/>
    <property type="match status" value="1"/>
</dbReference>
<dbReference type="KEGG" id="slz:B5P37_05325"/>
<proteinExistence type="predicted"/>
<dbReference type="Pfam" id="PF14497">
    <property type="entry name" value="GST_C_3"/>
    <property type="match status" value="1"/>
</dbReference>
<dbReference type="InterPro" id="IPR036282">
    <property type="entry name" value="Glutathione-S-Trfase_C_sf"/>
</dbReference>
<dbReference type="PANTHER" id="PTHR44051:SF8">
    <property type="entry name" value="GLUTATHIONE S-TRANSFERASE GSTA"/>
    <property type="match status" value="1"/>
</dbReference>
<name>A0AAC9RTY7_9STAP</name>
<dbReference type="InterPro" id="IPR004046">
    <property type="entry name" value="GST_C"/>
</dbReference>
<dbReference type="InterPro" id="IPR036249">
    <property type="entry name" value="Thioredoxin-like_sf"/>
</dbReference>
<gene>
    <name evidence="2" type="ORF">B5P37_05325</name>
</gene>
<dbReference type="AlphaFoldDB" id="A0AAC9RTY7"/>
<dbReference type="SUPFAM" id="SSF47616">
    <property type="entry name" value="GST C-terminal domain-like"/>
    <property type="match status" value="1"/>
</dbReference>
<keyword evidence="3" id="KW-1185">Reference proteome</keyword>
<reference evidence="2 3" key="1">
    <citation type="submission" date="2017-04" db="EMBL/GenBank/DDBJ databases">
        <authorList>
            <person name="Veseli I.A."/>
            <person name="Tang C."/>
            <person name="Pombert J.-F."/>
        </authorList>
    </citation>
    <scope>NUCLEOTIDE SEQUENCE [LARGE SCALE GENOMIC DNA]</scope>
    <source>
        <strain evidence="2 3">ATCC 700373</strain>
    </source>
</reference>
<dbReference type="Gene3D" id="3.40.30.10">
    <property type="entry name" value="Glutaredoxin"/>
    <property type="match status" value="1"/>
</dbReference>
<accession>A0AAC9RTY7</accession>
<protein>
    <recommendedName>
        <fullName evidence="1">Glutathione S-transferase C-terminal domain-containing protein</fullName>
    </recommendedName>
</protein>
<evidence type="ECO:0000313" key="3">
    <source>
        <dbReference type="Proteomes" id="UP000242864"/>
    </source>
</evidence>